<dbReference type="PROSITE" id="PS50883">
    <property type="entry name" value="EAL"/>
    <property type="match status" value="1"/>
</dbReference>
<accession>A0ABT9A1C8</accession>
<evidence type="ECO:0000256" key="1">
    <source>
        <dbReference type="SAM" id="Phobius"/>
    </source>
</evidence>
<keyword evidence="4" id="KW-1185">Reference proteome</keyword>
<comment type="caution">
    <text evidence="3">The sequence shown here is derived from an EMBL/GenBank/DDBJ whole genome shotgun (WGS) entry which is preliminary data.</text>
</comment>
<feature type="domain" description="EAL" evidence="2">
    <location>
        <begin position="249"/>
        <end position="502"/>
    </location>
</feature>
<evidence type="ECO:0000313" key="3">
    <source>
        <dbReference type="EMBL" id="MDO7842512.1"/>
    </source>
</evidence>
<dbReference type="CDD" id="cd01948">
    <property type="entry name" value="EAL"/>
    <property type="match status" value="1"/>
</dbReference>
<proteinExistence type="predicted"/>
<feature type="transmembrane region" description="Helical" evidence="1">
    <location>
        <begin position="32"/>
        <end position="49"/>
    </location>
</feature>
<dbReference type="RefSeq" id="WP_304560972.1">
    <property type="nucleotide sequence ID" value="NZ_JAUQSZ010000005.1"/>
</dbReference>
<dbReference type="PANTHER" id="PTHR33121:SF70">
    <property type="entry name" value="SIGNALING PROTEIN YKOW"/>
    <property type="match status" value="1"/>
</dbReference>
<dbReference type="PANTHER" id="PTHR33121">
    <property type="entry name" value="CYCLIC DI-GMP PHOSPHODIESTERASE PDEF"/>
    <property type="match status" value="1"/>
</dbReference>
<keyword evidence="1" id="KW-1133">Transmembrane helix</keyword>
<dbReference type="Pfam" id="PF00563">
    <property type="entry name" value="EAL"/>
    <property type="match status" value="1"/>
</dbReference>
<name>A0ABT9A1C8_9SPHN</name>
<dbReference type="Gene3D" id="3.20.20.450">
    <property type="entry name" value="EAL domain"/>
    <property type="match status" value="1"/>
</dbReference>
<evidence type="ECO:0000259" key="2">
    <source>
        <dbReference type="PROSITE" id="PS50883"/>
    </source>
</evidence>
<dbReference type="Proteomes" id="UP001176468">
    <property type="component" value="Unassembled WGS sequence"/>
</dbReference>
<dbReference type="SUPFAM" id="SSF141868">
    <property type="entry name" value="EAL domain-like"/>
    <property type="match status" value="1"/>
</dbReference>
<dbReference type="InterPro" id="IPR001633">
    <property type="entry name" value="EAL_dom"/>
</dbReference>
<gene>
    <name evidence="3" type="ORF">Q5H94_09250</name>
</gene>
<organism evidence="3 4">
    <name type="scientific">Sphingomonas immobilis</name>
    <dbReference type="NCBI Taxonomy" id="3063997"/>
    <lineage>
        <taxon>Bacteria</taxon>
        <taxon>Pseudomonadati</taxon>
        <taxon>Pseudomonadota</taxon>
        <taxon>Alphaproteobacteria</taxon>
        <taxon>Sphingomonadales</taxon>
        <taxon>Sphingomonadaceae</taxon>
        <taxon>Sphingomonas</taxon>
    </lineage>
</organism>
<dbReference type="InterPro" id="IPR050706">
    <property type="entry name" value="Cyclic-di-GMP_PDE-like"/>
</dbReference>
<dbReference type="EMBL" id="JAUQSZ010000005">
    <property type="protein sequence ID" value="MDO7842512.1"/>
    <property type="molecule type" value="Genomic_DNA"/>
</dbReference>
<keyword evidence="1" id="KW-0472">Membrane</keyword>
<dbReference type="InterPro" id="IPR035919">
    <property type="entry name" value="EAL_sf"/>
</dbReference>
<keyword evidence="1" id="KW-0812">Transmembrane</keyword>
<dbReference type="SMART" id="SM00052">
    <property type="entry name" value="EAL"/>
    <property type="match status" value="1"/>
</dbReference>
<feature type="transmembrane region" description="Helical" evidence="1">
    <location>
        <begin position="7"/>
        <end position="26"/>
    </location>
</feature>
<evidence type="ECO:0000313" key="4">
    <source>
        <dbReference type="Proteomes" id="UP001176468"/>
    </source>
</evidence>
<sequence length="523" mass="57487">MTSPRSARLVALYAGVAVAVVLLAWVDFSASALVFAVLVAAFAAGNWRLQHKIERARAQLDETGEASLEQGIGVLKRKLAVVSHRLALEHPVSGLPMREELVDRIRGDAQGILGAIAFVDIERLTAFDPAQAERVLATSVARLRRMLPADRFLAQVDRGHVGIWFGAMHDETVARAELQAITYALGEAIVDEEREIMPQVRLRVGRYDATEGASAGAFLARTLASFAAGEGATATDRVDAEQAERARDRYGLEQDLRQAIARRELRLELQPLIDATRHVVTGAEALLRWDHPVRGPVSPAVFIPVMEAIGLASEIGTWVINAAAREARDWQARGFRGCVAINVSGLQVERDDLPAIVARTLDRYGLDPASFEIELTESMAMNNTDHCRAIFWQLRKLGVKLAIDDFGTGYSGFSSVRNLLFDKIKIDREFVTDVDTRKDSQAICQSIIALGRGLGVRVLAEGVETHAEYAWLRKHGCHHFQGYYFSRPLTPEAFLGFVRHADELRPILSLGSDIATITGRLSA</sequence>
<protein>
    <submittedName>
        <fullName evidence="3">EAL domain-containing protein</fullName>
    </submittedName>
</protein>
<reference evidence="3" key="1">
    <citation type="submission" date="2023-07" db="EMBL/GenBank/DDBJ databases">
        <authorList>
            <person name="Kim M.K."/>
        </authorList>
    </citation>
    <scope>NUCLEOTIDE SEQUENCE</scope>
    <source>
        <strain evidence="3">CA1-15</strain>
    </source>
</reference>